<keyword evidence="3 5" id="KW-0371">Homeobox</keyword>
<organism evidence="9 10">
    <name type="scientific">Litomosoides sigmodontis</name>
    <name type="common">Filarial nematode worm</name>
    <dbReference type="NCBI Taxonomy" id="42156"/>
    <lineage>
        <taxon>Eukaryota</taxon>
        <taxon>Metazoa</taxon>
        <taxon>Ecdysozoa</taxon>
        <taxon>Nematoda</taxon>
        <taxon>Chromadorea</taxon>
        <taxon>Rhabditida</taxon>
        <taxon>Spirurina</taxon>
        <taxon>Spiruromorpha</taxon>
        <taxon>Filarioidea</taxon>
        <taxon>Onchocercidae</taxon>
        <taxon>Litomosoides</taxon>
    </lineage>
</organism>
<evidence type="ECO:0000256" key="3">
    <source>
        <dbReference type="ARBA" id="ARBA00023155"/>
    </source>
</evidence>
<keyword evidence="4 5" id="KW-0539">Nucleus</keyword>
<dbReference type="InterPro" id="IPR009057">
    <property type="entry name" value="Homeodomain-like_sf"/>
</dbReference>
<dbReference type="InterPro" id="IPR050649">
    <property type="entry name" value="Paired_Homeobox_TFs"/>
</dbReference>
<name>A0A3P6V1K9_LITSI</name>
<feature type="region of interest" description="Disordered" evidence="7">
    <location>
        <begin position="1"/>
        <end position="25"/>
    </location>
</feature>
<dbReference type="OrthoDB" id="6159439at2759"/>
<evidence type="ECO:0000256" key="7">
    <source>
        <dbReference type="SAM" id="MobiDB-lite"/>
    </source>
</evidence>
<keyword evidence="10" id="KW-1185">Reference proteome</keyword>
<dbReference type="PANTHER" id="PTHR24329">
    <property type="entry name" value="HOMEOBOX PROTEIN ARISTALESS"/>
    <property type="match status" value="1"/>
</dbReference>
<comment type="subcellular location">
    <subcellularLocation>
        <location evidence="1 5 6">Nucleus</location>
    </subcellularLocation>
</comment>
<evidence type="ECO:0000256" key="6">
    <source>
        <dbReference type="RuleBase" id="RU000682"/>
    </source>
</evidence>
<dbReference type="SMART" id="SM00389">
    <property type="entry name" value="HOX"/>
    <property type="match status" value="1"/>
</dbReference>
<reference evidence="9 10" key="1">
    <citation type="submission" date="2018-08" db="EMBL/GenBank/DDBJ databases">
        <authorList>
            <person name="Laetsch R D."/>
            <person name="Stevens L."/>
            <person name="Kumar S."/>
            <person name="Blaxter L. M."/>
        </authorList>
    </citation>
    <scope>NUCLEOTIDE SEQUENCE [LARGE SCALE GENOMIC DNA]</scope>
</reference>
<keyword evidence="2 5" id="KW-0238">DNA-binding</keyword>
<dbReference type="InterPro" id="IPR001356">
    <property type="entry name" value="HD"/>
</dbReference>
<dbReference type="PROSITE" id="PS50071">
    <property type="entry name" value="HOMEOBOX_2"/>
    <property type="match status" value="1"/>
</dbReference>
<evidence type="ECO:0000313" key="10">
    <source>
        <dbReference type="Proteomes" id="UP000277928"/>
    </source>
</evidence>
<dbReference type="SUPFAM" id="SSF46689">
    <property type="entry name" value="Homeodomain-like"/>
    <property type="match status" value="1"/>
</dbReference>
<evidence type="ECO:0000259" key="8">
    <source>
        <dbReference type="PROSITE" id="PS50071"/>
    </source>
</evidence>
<dbReference type="PANTHER" id="PTHR24329:SF543">
    <property type="entry name" value="FI01017P-RELATED"/>
    <property type="match status" value="1"/>
</dbReference>
<dbReference type="GO" id="GO:0005634">
    <property type="term" value="C:nucleus"/>
    <property type="evidence" value="ECO:0007669"/>
    <property type="project" value="UniProtKB-SubCell"/>
</dbReference>
<dbReference type="Gene3D" id="1.10.10.60">
    <property type="entry name" value="Homeodomain-like"/>
    <property type="match status" value="1"/>
</dbReference>
<dbReference type="CDD" id="cd00086">
    <property type="entry name" value="homeodomain"/>
    <property type="match status" value="1"/>
</dbReference>
<dbReference type="GO" id="GO:0000981">
    <property type="term" value="F:DNA-binding transcription factor activity, RNA polymerase II-specific"/>
    <property type="evidence" value="ECO:0007669"/>
    <property type="project" value="TreeGrafter"/>
</dbReference>
<dbReference type="GO" id="GO:0030182">
    <property type="term" value="P:neuron differentiation"/>
    <property type="evidence" value="ECO:0007669"/>
    <property type="project" value="UniProtKB-ARBA"/>
</dbReference>
<accession>A0A3P6V1K9</accession>
<sequence>MNAAIHLTAEHHHQPMLQTSVQTSSTTKTVTSTTATLSYRTIGSLQPFLQTGTVCGRNNPTEQRKQRRTRTTFTSAQLKELEREFLETHYPDIYTREDLAMRTDLTEARVWFQNRRAKFRRQEKVRAKRNIQEEIRERSMHAGGNILKQNNET</sequence>
<protein>
    <recommendedName>
        <fullName evidence="8">Homeobox domain-containing protein</fullName>
    </recommendedName>
</protein>
<dbReference type="Pfam" id="PF00046">
    <property type="entry name" value="Homeodomain"/>
    <property type="match status" value="1"/>
</dbReference>
<evidence type="ECO:0000256" key="1">
    <source>
        <dbReference type="ARBA" id="ARBA00004123"/>
    </source>
</evidence>
<dbReference type="FunFam" id="1.10.10.60:FF:000679">
    <property type="entry name" value="Homeobox protein aristaless"/>
    <property type="match status" value="1"/>
</dbReference>
<feature type="DNA-binding region" description="Homeobox" evidence="5">
    <location>
        <begin position="66"/>
        <end position="123"/>
    </location>
</feature>
<evidence type="ECO:0000256" key="4">
    <source>
        <dbReference type="ARBA" id="ARBA00023242"/>
    </source>
</evidence>
<evidence type="ECO:0000313" key="9">
    <source>
        <dbReference type="EMBL" id="VDK84264.1"/>
    </source>
</evidence>
<evidence type="ECO:0000256" key="5">
    <source>
        <dbReference type="PROSITE-ProRule" id="PRU00108"/>
    </source>
</evidence>
<dbReference type="GO" id="GO:0000977">
    <property type="term" value="F:RNA polymerase II transcription regulatory region sequence-specific DNA binding"/>
    <property type="evidence" value="ECO:0007669"/>
    <property type="project" value="TreeGrafter"/>
</dbReference>
<dbReference type="STRING" id="42156.A0A3P6V1K9"/>
<feature type="domain" description="Homeobox" evidence="8">
    <location>
        <begin position="64"/>
        <end position="122"/>
    </location>
</feature>
<evidence type="ECO:0000256" key="2">
    <source>
        <dbReference type="ARBA" id="ARBA00023125"/>
    </source>
</evidence>
<dbReference type="EMBL" id="UYRX01000592">
    <property type="protein sequence ID" value="VDK84264.1"/>
    <property type="molecule type" value="Genomic_DNA"/>
</dbReference>
<dbReference type="Proteomes" id="UP000277928">
    <property type="component" value="Unassembled WGS sequence"/>
</dbReference>
<gene>
    <name evidence="9" type="ORF">NLS_LOCUS6574</name>
</gene>
<dbReference type="AlphaFoldDB" id="A0A3P6V1K9"/>
<proteinExistence type="predicted"/>